<evidence type="ECO:0000313" key="7">
    <source>
        <dbReference type="EMBL" id="ORX82402.1"/>
    </source>
</evidence>
<comment type="pathway">
    <text evidence="1">Nucleotide-sugar biosynthesis; UDP-N-acetyl-alpha-D-glucosamine biosynthesis; UDP-N-acetyl-alpha-D-glucosamine from N-acetyl-alpha-D-glucosamine 1-phosphate: step 1/1.</text>
</comment>
<keyword evidence="8" id="KW-1185">Reference proteome</keyword>
<evidence type="ECO:0000256" key="4">
    <source>
        <dbReference type="ARBA" id="ARBA00022679"/>
    </source>
</evidence>
<dbReference type="InParanoid" id="A0A1Y1X9H3"/>
<sequence>MPIPTPDIEVLRQRFVSASQEHVLAFFDDLSPLEQSGLIAQLNTLDVDRVNRIYKKAISGSATSQDSATIEPLPEDCFESALNCNPSKIQEWEELGLRMIAEGKVAVILMAGGQGTRLGSALPKGCYDIGLPSKKSLFQLQAERITRLQQIAKESHQKQDQVVIPWYVMTSGPTRQATEEHFKAHNFFGLEEKNVFFFNQGTLPCLTMDGKIMLEKKGQLAVAPDGNGGIYSALRQEGVLADLATRGIEFIHSYCVDNCLVHVADPVFIGYCVAKNADCGVKTVPKSAPEEPVGVVCLRNNKFGVVEYSEINEEIANRKRPDGNLAFGAANIANHFYTLDFLNSVETFENNLEYHIAKKKIKHVDQTNGELVAPTKPNGLKLELFVFDVFPFTKRMAVFEVDRKEEFSPLKNAPGTGVDCAETSKRDIIAQQIRFVENAGGKVDLRGESVENAVFEISPLLSYAGEGLEVFNGKTITTPAVFQTAEDIEKYFC</sequence>
<dbReference type="FunFam" id="3.90.550.10:FF:000075">
    <property type="entry name" value="Probable UDP-N-acetylglucosamine pyrophosphorylase"/>
    <property type="match status" value="1"/>
</dbReference>
<keyword evidence="4" id="KW-0808">Transferase</keyword>
<dbReference type="Gene3D" id="3.90.550.10">
    <property type="entry name" value="Spore Coat Polysaccharide Biosynthesis Protein SpsA, Chain A"/>
    <property type="match status" value="1"/>
</dbReference>
<dbReference type="AlphaFoldDB" id="A0A1Y1X9H3"/>
<proteinExistence type="inferred from homology"/>
<dbReference type="OrthoDB" id="532420at2759"/>
<dbReference type="EMBL" id="MCFE01000672">
    <property type="protein sequence ID" value="ORX82402.1"/>
    <property type="molecule type" value="Genomic_DNA"/>
</dbReference>
<dbReference type="Proteomes" id="UP000193498">
    <property type="component" value="Unassembled WGS sequence"/>
</dbReference>
<gene>
    <name evidence="7" type="ORF">K493DRAFT_320456</name>
</gene>
<dbReference type="FunCoup" id="A0A1Y1X9H3">
    <property type="interactions" value="258"/>
</dbReference>
<comment type="similarity">
    <text evidence="2">Belongs to the UDPGP type 1 family.</text>
</comment>
<dbReference type="InterPro" id="IPR029044">
    <property type="entry name" value="Nucleotide-diphossugar_trans"/>
</dbReference>
<comment type="catalytic activity">
    <reaction evidence="6">
        <text>N-acetyl-alpha-D-glucosamine 1-phosphate + UTP + H(+) = UDP-N-acetyl-alpha-D-glucosamine + diphosphate</text>
        <dbReference type="Rhea" id="RHEA:13509"/>
        <dbReference type="ChEBI" id="CHEBI:15378"/>
        <dbReference type="ChEBI" id="CHEBI:33019"/>
        <dbReference type="ChEBI" id="CHEBI:46398"/>
        <dbReference type="ChEBI" id="CHEBI:57705"/>
        <dbReference type="ChEBI" id="CHEBI:57776"/>
        <dbReference type="EC" id="2.7.7.23"/>
    </reaction>
</comment>
<dbReference type="GO" id="GO:0003977">
    <property type="term" value="F:UDP-N-acetylglucosamine diphosphorylase activity"/>
    <property type="evidence" value="ECO:0007669"/>
    <property type="project" value="UniProtKB-EC"/>
</dbReference>
<dbReference type="PANTHER" id="PTHR11952">
    <property type="entry name" value="UDP- GLUCOSE PYROPHOSPHORYLASE"/>
    <property type="match status" value="1"/>
</dbReference>
<evidence type="ECO:0000256" key="3">
    <source>
        <dbReference type="ARBA" id="ARBA00012457"/>
    </source>
</evidence>
<dbReference type="SUPFAM" id="SSF53448">
    <property type="entry name" value="Nucleotide-diphospho-sugar transferases"/>
    <property type="match status" value="1"/>
</dbReference>
<dbReference type="EC" id="2.7.7.23" evidence="3"/>
<dbReference type="InterPro" id="IPR039741">
    <property type="entry name" value="UDP-sugar_pyrophosphorylase"/>
</dbReference>
<accession>A0A1Y1X9H3</accession>
<dbReference type="STRING" id="1314790.A0A1Y1X9H3"/>
<protein>
    <recommendedName>
        <fullName evidence="3">UDP-N-acetylglucosamine diphosphorylase</fullName>
        <ecNumber evidence="3">2.7.7.23</ecNumber>
    </recommendedName>
</protein>
<evidence type="ECO:0000256" key="1">
    <source>
        <dbReference type="ARBA" id="ARBA00005208"/>
    </source>
</evidence>
<evidence type="ECO:0000256" key="2">
    <source>
        <dbReference type="ARBA" id="ARBA00010401"/>
    </source>
</evidence>
<name>A0A1Y1X9H3_9FUNG</name>
<dbReference type="InterPro" id="IPR002618">
    <property type="entry name" value="UDPGP_fam"/>
</dbReference>
<comment type="caution">
    <text evidence="7">The sequence shown here is derived from an EMBL/GenBank/DDBJ whole genome shotgun (WGS) entry which is preliminary data.</text>
</comment>
<evidence type="ECO:0000256" key="5">
    <source>
        <dbReference type="ARBA" id="ARBA00022695"/>
    </source>
</evidence>
<dbReference type="CDD" id="cd04193">
    <property type="entry name" value="UDPGlcNAc_PPase"/>
    <property type="match status" value="1"/>
</dbReference>
<keyword evidence="5" id="KW-0548">Nucleotidyltransferase</keyword>
<reference evidence="7 8" key="1">
    <citation type="submission" date="2016-07" db="EMBL/GenBank/DDBJ databases">
        <title>Pervasive Adenine N6-methylation of Active Genes in Fungi.</title>
        <authorList>
            <consortium name="DOE Joint Genome Institute"/>
            <person name="Mondo S.J."/>
            <person name="Dannebaum R.O."/>
            <person name="Kuo R.C."/>
            <person name="Labutti K."/>
            <person name="Haridas S."/>
            <person name="Kuo A."/>
            <person name="Salamov A."/>
            <person name="Ahrendt S.R."/>
            <person name="Lipzen A."/>
            <person name="Sullivan W."/>
            <person name="Andreopoulos W.B."/>
            <person name="Clum A."/>
            <person name="Lindquist E."/>
            <person name="Daum C."/>
            <person name="Ramamoorthy G.K."/>
            <person name="Gryganskyi A."/>
            <person name="Culley D."/>
            <person name="Magnuson J.K."/>
            <person name="James T.Y."/>
            <person name="O'Malley M.A."/>
            <person name="Stajich J.E."/>
            <person name="Spatafora J.W."/>
            <person name="Visel A."/>
            <person name="Grigoriev I.V."/>
        </authorList>
    </citation>
    <scope>NUCLEOTIDE SEQUENCE [LARGE SCALE GENOMIC DNA]</scope>
    <source>
        <strain evidence="7 8">CBS 931.73</strain>
    </source>
</reference>
<dbReference type="GO" id="GO:0006048">
    <property type="term" value="P:UDP-N-acetylglucosamine biosynthetic process"/>
    <property type="evidence" value="ECO:0007669"/>
    <property type="project" value="TreeGrafter"/>
</dbReference>
<dbReference type="Pfam" id="PF01704">
    <property type="entry name" value="UDPGP"/>
    <property type="match status" value="1"/>
</dbReference>
<evidence type="ECO:0000313" key="8">
    <source>
        <dbReference type="Proteomes" id="UP000193498"/>
    </source>
</evidence>
<evidence type="ECO:0000256" key="6">
    <source>
        <dbReference type="ARBA" id="ARBA00048493"/>
    </source>
</evidence>
<organism evidence="7 8">
    <name type="scientific">Basidiobolus meristosporus CBS 931.73</name>
    <dbReference type="NCBI Taxonomy" id="1314790"/>
    <lineage>
        <taxon>Eukaryota</taxon>
        <taxon>Fungi</taxon>
        <taxon>Fungi incertae sedis</taxon>
        <taxon>Zoopagomycota</taxon>
        <taxon>Entomophthoromycotina</taxon>
        <taxon>Basidiobolomycetes</taxon>
        <taxon>Basidiobolales</taxon>
        <taxon>Basidiobolaceae</taxon>
        <taxon>Basidiobolus</taxon>
    </lineage>
</organism>
<dbReference type="PANTHER" id="PTHR11952:SF2">
    <property type="entry name" value="LD24639P"/>
    <property type="match status" value="1"/>
</dbReference>